<dbReference type="InterPro" id="IPR011989">
    <property type="entry name" value="ARM-like"/>
</dbReference>
<dbReference type="GO" id="GO:0007062">
    <property type="term" value="P:sister chromatid cohesion"/>
    <property type="evidence" value="ECO:0007669"/>
    <property type="project" value="UniProtKB-ARBA"/>
</dbReference>
<sequence>MSSPSGTPTQPRRSAREKKQSKPITTVTEPSTTGRKRKHVDTDDEGPAGINDNPPEDEDADADEEDVDEDGSQDGDERPKKSRKKAKGQAANKPRTAATSTRKPKKPRVPKDPTTTKSKKRANEAPNAPFDPASLTKTTNISFDNPLFNAILNPNSALQGTVEDFLQSLNEDENQALAELVNMILRCCACNDTVDGDTAVDYDGVPDRLDEMVEDPHKTTGAYPLVSKVSPFHNTKTKFSFRANLSEFISRLVDSAALLGSLYNSELMPTLSVWLVTMSSSQIRSIRHTSTFIALEVEAGLCKVAQEVEKEVELTGRMKEGEKKRARTKGATATSSKGKEKELDNKLRECKGRQTKLEEYIKDFIDLVFIHRYRDLDPIIRTECISSLSTFFETLPSHFATDSNYFRYVGWVLSDVATTVRLAAVKALQVVYEGAGAGRGSTKKKKKGTSDGVVLPALRHFTTRFLPRLLEIARYDVDISVRVAVMNVLGCIDELALLPEDERSQLGTLVFSDEARVRKGVARFVSGVLEEWVDEKMGEIEEPTATAGRGRGRGKAASKRKLAANDVDRDKVEIKGLVRLLVRWGRALDRDRRKGANGEQEEEEEEDGSEGQDGGTGDADMGAGDSDARGIAPALIPPPGKKIEGHMGPAVEALWDEMDVVRDWEGILDMLVLDHSAAAENGAPNGRSRKKSAAKKKGKQTNGDVDGQESGDEEDDDDTASNSTRVDQSWRLTEVEEGVLLEILVTSLERTKKDDDNAWEPITQALIKALPRLFVKYQTDENRIIEVLKLPRLMNLEVYLEMRETNAYVSLWSDVSKQFLTHTSSYVITSATQTIISHLLANTAMSNVNSEQILELEDELANSLRNAVAGPAPPASSPDPSISSRDIEICHLSEDEVLTLTSIILRLRTLAQRRDLASCIEENEGGKHSSVFDIISAISERARLSVGGEGQMLEQALHLLSLHLMWKSRPFLHPRDTPLSQDEAQDRETMINQRDALVEKLVEYAVGTQVQGNGIVESVKRAAFQDLLDTHIMFLSPPTCAEDDSPNLALVMDDEVQWRCAGFVQAEVERYADSLGLDKDRDDAASETEDDESDNEGNGGGDGAEGQSKKAKKTKKPSSKENETEIDSSSQPHLEKGYMFLNLMSVFLRAIHTGVIQVRHGAIILAHYGRLGPSFDACAKAVVDLLKEEGLGNDNGQLITLVITQTMKEAFAVFKKSQSNDESNLVALAKLLSSCFLIRGTQLAILRRLDAQHVVEIHTGLITWIVKQLGTRANPKNNDHKAALSFFRALIPLVTTVQSRDALKMLVLFLFS</sequence>
<dbReference type="OrthoDB" id="498590at2759"/>
<proteinExistence type="predicted"/>
<protein>
    <recommendedName>
        <fullName evidence="2">SCD domain-containing protein</fullName>
    </recommendedName>
</protein>
<feature type="compositionally biased region" description="Basic residues" evidence="1">
    <location>
        <begin position="550"/>
        <end position="562"/>
    </location>
</feature>
<feature type="region of interest" description="Disordered" evidence="1">
    <location>
        <begin position="1"/>
        <end position="137"/>
    </location>
</feature>
<dbReference type="PROSITE" id="PS51425">
    <property type="entry name" value="SCD"/>
    <property type="match status" value="1"/>
</dbReference>
<feature type="compositionally biased region" description="Acidic residues" evidence="1">
    <location>
        <begin position="54"/>
        <end position="74"/>
    </location>
</feature>
<dbReference type="InterPro" id="IPR013721">
    <property type="entry name" value="STAG"/>
</dbReference>
<accession>A0A6A4HDZ4</accession>
<feature type="domain" description="SCD" evidence="2">
    <location>
        <begin position="369"/>
        <end position="472"/>
    </location>
</feature>
<reference evidence="3" key="1">
    <citation type="journal article" date="2019" name="Environ. Microbiol.">
        <title>Fungal ecological strategies reflected in gene transcription - a case study of two litter decomposers.</title>
        <authorList>
            <person name="Barbi F."/>
            <person name="Kohler A."/>
            <person name="Barry K."/>
            <person name="Baskaran P."/>
            <person name="Daum C."/>
            <person name="Fauchery L."/>
            <person name="Ihrmark K."/>
            <person name="Kuo A."/>
            <person name="LaButti K."/>
            <person name="Lipzen A."/>
            <person name="Morin E."/>
            <person name="Grigoriev I.V."/>
            <person name="Henrissat B."/>
            <person name="Lindahl B."/>
            <person name="Martin F."/>
        </authorList>
    </citation>
    <scope>NUCLEOTIDE SEQUENCE</scope>
    <source>
        <strain evidence="3">JB14</strain>
    </source>
</reference>
<feature type="region of interest" description="Disordered" evidence="1">
    <location>
        <begin position="543"/>
        <end position="562"/>
    </location>
</feature>
<name>A0A6A4HDZ4_9AGAR</name>
<feature type="compositionally biased region" description="Basic and acidic residues" evidence="1">
    <location>
        <begin position="1074"/>
        <end position="1084"/>
    </location>
</feature>
<dbReference type="Pfam" id="PF21581">
    <property type="entry name" value="SCD"/>
    <property type="match status" value="1"/>
</dbReference>
<dbReference type="InterPro" id="IPR016024">
    <property type="entry name" value="ARM-type_fold"/>
</dbReference>
<evidence type="ECO:0000313" key="4">
    <source>
        <dbReference type="Proteomes" id="UP000799118"/>
    </source>
</evidence>
<feature type="compositionally biased region" description="Acidic residues" evidence="1">
    <location>
        <begin position="1085"/>
        <end position="1095"/>
    </location>
</feature>
<dbReference type="PANTHER" id="PTHR11199">
    <property type="entry name" value="STROMAL ANTIGEN"/>
    <property type="match status" value="1"/>
</dbReference>
<keyword evidence="4" id="KW-1185">Reference proteome</keyword>
<dbReference type="Gene3D" id="1.25.10.10">
    <property type="entry name" value="Leucine-rich Repeat Variant"/>
    <property type="match status" value="1"/>
</dbReference>
<feature type="compositionally biased region" description="Polar residues" evidence="1">
    <location>
        <begin position="1"/>
        <end position="12"/>
    </location>
</feature>
<dbReference type="EMBL" id="ML769531">
    <property type="protein sequence ID" value="KAE9395454.1"/>
    <property type="molecule type" value="Genomic_DNA"/>
</dbReference>
<feature type="region of interest" description="Disordered" evidence="1">
    <location>
        <begin position="319"/>
        <end position="339"/>
    </location>
</feature>
<evidence type="ECO:0000259" key="2">
    <source>
        <dbReference type="PROSITE" id="PS51425"/>
    </source>
</evidence>
<gene>
    <name evidence="3" type="ORF">BT96DRAFT_147166</name>
</gene>
<feature type="region of interest" description="Disordered" evidence="1">
    <location>
        <begin position="591"/>
        <end position="644"/>
    </location>
</feature>
<feature type="region of interest" description="Disordered" evidence="1">
    <location>
        <begin position="1074"/>
        <end position="1131"/>
    </location>
</feature>
<dbReference type="Pfam" id="PF08514">
    <property type="entry name" value="STAG"/>
    <property type="match status" value="1"/>
</dbReference>
<feature type="compositionally biased region" description="Basic residues" evidence="1">
    <location>
        <begin position="687"/>
        <end position="699"/>
    </location>
</feature>
<dbReference type="GO" id="GO:0005634">
    <property type="term" value="C:nucleus"/>
    <property type="evidence" value="ECO:0007669"/>
    <property type="project" value="TreeGrafter"/>
</dbReference>
<dbReference type="Pfam" id="PF24571">
    <property type="entry name" value="HEAT_SCC3-SA"/>
    <property type="match status" value="1"/>
</dbReference>
<dbReference type="SUPFAM" id="SSF48371">
    <property type="entry name" value="ARM repeat"/>
    <property type="match status" value="1"/>
</dbReference>
<feature type="compositionally biased region" description="Acidic residues" evidence="1">
    <location>
        <begin position="599"/>
        <end position="610"/>
    </location>
</feature>
<dbReference type="GO" id="GO:0008278">
    <property type="term" value="C:cohesin complex"/>
    <property type="evidence" value="ECO:0007669"/>
    <property type="project" value="TreeGrafter"/>
</dbReference>
<dbReference type="InterPro" id="IPR039662">
    <property type="entry name" value="Cohesin_Scc3/SA"/>
</dbReference>
<dbReference type="GO" id="GO:0000785">
    <property type="term" value="C:chromatin"/>
    <property type="evidence" value="ECO:0007669"/>
    <property type="project" value="TreeGrafter"/>
</dbReference>
<dbReference type="InterPro" id="IPR020839">
    <property type="entry name" value="SCD"/>
</dbReference>
<dbReference type="InterPro" id="IPR056396">
    <property type="entry name" value="HEAT_SCC3-SA"/>
</dbReference>
<dbReference type="Proteomes" id="UP000799118">
    <property type="component" value="Unassembled WGS sequence"/>
</dbReference>
<feature type="compositionally biased region" description="Acidic residues" evidence="1">
    <location>
        <begin position="706"/>
        <end position="719"/>
    </location>
</feature>
<feature type="region of interest" description="Disordered" evidence="1">
    <location>
        <begin position="679"/>
        <end position="728"/>
    </location>
</feature>
<evidence type="ECO:0000313" key="3">
    <source>
        <dbReference type="EMBL" id="KAE9395454.1"/>
    </source>
</evidence>
<evidence type="ECO:0000256" key="1">
    <source>
        <dbReference type="SAM" id="MobiDB-lite"/>
    </source>
</evidence>
<organism evidence="3 4">
    <name type="scientific">Gymnopus androsaceus JB14</name>
    <dbReference type="NCBI Taxonomy" id="1447944"/>
    <lineage>
        <taxon>Eukaryota</taxon>
        <taxon>Fungi</taxon>
        <taxon>Dikarya</taxon>
        <taxon>Basidiomycota</taxon>
        <taxon>Agaricomycotina</taxon>
        <taxon>Agaricomycetes</taxon>
        <taxon>Agaricomycetidae</taxon>
        <taxon>Agaricales</taxon>
        <taxon>Marasmiineae</taxon>
        <taxon>Omphalotaceae</taxon>
        <taxon>Gymnopus</taxon>
    </lineage>
</organism>
<dbReference type="PANTHER" id="PTHR11199:SF0">
    <property type="entry name" value="LD34181P-RELATED"/>
    <property type="match status" value="1"/>
</dbReference>
<feature type="compositionally biased region" description="Polar residues" evidence="1">
    <location>
        <begin position="22"/>
        <end position="33"/>
    </location>
</feature>
<dbReference type="GO" id="GO:0003682">
    <property type="term" value="F:chromatin binding"/>
    <property type="evidence" value="ECO:0007669"/>
    <property type="project" value="TreeGrafter"/>
</dbReference>